<dbReference type="OrthoDB" id="9813892at2"/>
<accession>A0A411HLW3</accession>
<dbReference type="InterPro" id="IPR036278">
    <property type="entry name" value="Sialidase_sf"/>
</dbReference>
<keyword evidence="2" id="KW-1185">Reference proteome</keyword>
<organism evidence="1 2">
    <name type="scientific">Pseudolysobacter antarcticus</name>
    <dbReference type="NCBI Taxonomy" id="2511995"/>
    <lineage>
        <taxon>Bacteria</taxon>
        <taxon>Pseudomonadati</taxon>
        <taxon>Pseudomonadota</taxon>
        <taxon>Gammaproteobacteria</taxon>
        <taxon>Lysobacterales</taxon>
        <taxon>Rhodanobacteraceae</taxon>
        <taxon>Pseudolysobacter</taxon>
    </lineage>
</organism>
<dbReference type="EMBL" id="CP035704">
    <property type="protein sequence ID" value="QBB71519.1"/>
    <property type="molecule type" value="Genomic_DNA"/>
</dbReference>
<dbReference type="Gene3D" id="2.130.10.10">
    <property type="entry name" value="YVTN repeat-like/Quinoprotein amine dehydrogenase"/>
    <property type="match status" value="3"/>
</dbReference>
<dbReference type="GO" id="GO:0010411">
    <property type="term" value="P:xyloglucan metabolic process"/>
    <property type="evidence" value="ECO:0007669"/>
    <property type="project" value="TreeGrafter"/>
</dbReference>
<dbReference type="InterPro" id="IPR052025">
    <property type="entry name" value="Xyloglucanase_GH74"/>
</dbReference>
<gene>
    <name evidence="1" type="ORF">ELE36_14785</name>
</gene>
<dbReference type="Proteomes" id="UP000291562">
    <property type="component" value="Chromosome"/>
</dbReference>
<evidence type="ECO:0000313" key="1">
    <source>
        <dbReference type="EMBL" id="QBB71519.1"/>
    </source>
</evidence>
<name>A0A411HLW3_9GAMM</name>
<evidence type="ECO:0008006" key="3">
    <source>
        <dbReference type="Google" id="ProtNLM"/>
    </source>
</evidence>
<dbReference type="PANTHER" id="PTHR43739">
    <property type="entry name" value="XYLOGLUCANASE (EUROFUNG)"/>
    <property type="match status" value="1"/>
</dbReference>
<dbReference type="SUPFAM" id="SSF50939">
    <property type="entry name" value="Sialidases"/>
    <property type="match status" value="1"/>
</dbReference>
<dbReference type="PANTHER" id="PTHR43739:SF5">
    <property type="entry name" value="EXO-ALPHA-SIALIDASE"/>
    <property type="match status" value="1"/>
</dbReference>
<evidence type="ECO:0000313" key="2">
    <source>
        <dbReference type="Proteomes" id="UP000291562"/>
    </source>
</evidence>
<reference evidence="1 2" key="1">
    <citation type="submission" date="2019-01" db="EMBL/GenBank/DDBJ databases">
        <title>Pseudolysobacter antarctica gen. nov., sp. nov., isolated from Fildes Peninsula, Antarctica.</title>
        <authorList>
            <person name="Wei Z."/>
            <person name="Peng F."/>
        </authorList>
    </citation>
    <scope>NUCLEOTIDE SEQUENCE [LARGE SCALE GENOMIC DNA]</scope>
    <source>
        <strain evidence="1 2">AQ6-296</strain>
    </source>
</reference>
<dbReference type="RefSeq" id="WP_129834599.1">
    <property type="nucleotide sequence ID" value="NZ_CP035704.1"/>
</dbReference>
<dbReference type="InterPro" id="IPR015943">
    <property type="entry name" value="WD40/YVTN_repeat-like_dom_sf"/>
</dbReference>
<dbReference type="KEGG" id="xbc:ELE36_14785"/>
<sequence>MCGHFIPQRISPPILFFVAIVFCGLPTISAFASAPLGWSNVTPLTINLLGSAFNNDNYGVQDVLADPARPSDLYAFTCYQGVWKSVDYGLTWAKINTGSNGAELDGGKLWTAAIDSNTSRNPATPPTLWTATGDAAAGVWESVDGGVNWVSHAVNNSTAGAASGNNYFANDVYALDVDPNDGQHLLAGFHGYPGISESTDGGASWTTISVPTNIGVSLYPFFVQTGNAASTRTTWLTQAQWDSNTQGIWRTANGGASWIHVAPTYEHKHGSTQIYQTGQGVIYVPSVNPDGVFKSSDYGQTWIHVSTSPANALFGTALRIYAEDSFASSASYAPNLYSSPTTGIHWSAMTAVPAMSNGAKRAAITHNGSQTIIVSGNWLGGIWRYVEDDIFGDAFE</sequence>
<protein>
    <recommendedName>
        <fullName evidence="3">Exo-alpha-sialidase</fullName>
    </recommendedName>
</protein>
<proteinExistence type="predicted"/>
<dbReference type="AlphaFoldDB" id="A0A411HLW3"/>